<accession>A0A212J8W8</accession>
<protein>
    <submittedName>
        <fullName evidence="1">Uncharacterized protein</fullName>
    </submittedName>
</protein>
<reference evidence="1" key="1">
    <citation type="submission" date="2016-04" db="EMBL/GenBank/DDBJ databases">
        <authorList>
            <person name="Evans L.H."/>
            <person name="Alamgir A."/>
            <person name="Owens N."/>
            <person name="Weber N.D."/>
            <person name="Virtaneva K."/>
            <person name="Barbian K."/>
            <person name="Babar A."/>
            <person name="Rosenke K."/>
        </authorList>
    </citation>
    <scope>NUCLEOTIDE SEQUENCE</scope>
    <source>
        <strain evidence="1">86-1</strain>
    </source>
</reference>
<dbReference type="AlphaFoldDB" id="A0A212J8W8"/>
<organism evidence="1">
    <name type="scientific">uncultured Dysgonomonas sp</name>
    <dbReference type="NCBI Taxonomy" id="206096"/>
    <lineage>
        <taxon>Bacteria</taxon>
        <taxon>Pseudomonadati</taxon>
        <taxon>Bacteroidota</taxon>
        <taxon>Bacteroidia</taxon>
        <taxon>Bacteroidales</taxon>
        <taxon>Dysgonomonadaceae</taxon>
        <taxon>Dysgonomonas</taxon>
        <taxon>environmental samples</taxon>
    </lineage>
</organism>
<name>A0A212J8W8_9BACT</name>
<evidence type="ECO:0000313" key="1">
    <source>
        <dbReference type="EMBL" id="SBV95904.1"/>
    </source>
</evidence>
<proteinExistence type="predicted"/>
<sequence length="85" mass="9828">MLLEVYLLLEVYPLCDVEGFPKIKDDTPLTTDSKTITPNIIMANIRKSRNVILYKLLVQVADLIITLISKRNKCELSFHLLPWQI</sequence>
<dbReference type="EMBL" id="FLUM01000001">
    <property type="protein sequence ID" value="SBV95904.1"/>
    <property type="molecule type" value="Genomic_DNA"/>
</dbReference>
<gene>
    <name evidence="1" type="ORF">KL86DYS1_11514</name>
</gene>